<feature type="transmembrane region" description="Helical" evidence="1">
    <location>
        <begin position="90"/>
        <end position="110"/>
    </location>
</feature>
<evidence type="ECO:0000313" key="3">
    <source>
        <dbReference type="Proteomes" id="UP001174909"/>
    </source>
</evidence>
<keyword evidence="1" id="KW-0472">Membrane</keyword>
<keyword evidence="1" id="KW-0812">Transmembrane</keyword>
<dbReference type="Proteomes" id="UP001174909">
    <property type="component" value="Unassembled WGS sequence"/>
</dbReference>
<sequence length="159" mass="18073">MLPERPAPITSTGVIGWMRANLFSSYLSAALTIASIAVLALVLPGLIDWAFIDATLTGEIGKDCPSKGACWAWLDQRITHFFYGFYPPDAYWRVHVCLVLLVPALAYLLFAKLPYVRYGRWFSLAYPTFLLAALFFFVICFSMSRYSLNLEKRLDTTRR</sequence>
<comment type="caution">
    <text evidence="2">The sequence shown here is derived from an EMBL/GenBank/DDBJ whole genome shotgun (WGS) entry which is preliminary data.</text>
</comment>
<feature type="transmembrane region" description="Helical" evidence="1">
    <location>
        <begin position="122"/>
        <end position="144"/>
    </location>
</feature>
<organism evidence="2 3">
    <name type="scientific">Geodia barretti</name>
    <name type="common">Barrett's horny sponge</name>
    <dbReference type="NCBI Taxonomy" id="519541"/>
    <lineage>
        <taxon>Eukaryota</taxon>
        <taxon>Metazoa</taxon>
        <taxon>Porifera</taxon>
        <taxon>Demospongiae</taxon>
        <taxon>Heteroscleromorpha</taxon>
        <taxon>Tetractinellida</taxon>
        <taxon>Astrophorina</taxon>
        <taxon>Geodiidae</taxon>
        <taxon>Geodia</taxon>
    </lineage>
</organism>
<reference evidence="2" key="1">
    <citation type="submission" date="2023-03" db="EMBL/GenBank/DDBJ databases">
        <authorList>
            <person name="Steffen K."/>
            <person name="Cardenas P."/>
        </authorList>
    </citation>
    <scope>NUCLEOTIDE SEQUENCE</scope>
</reference>
<gene>
    <name evidence="2" type="ORF">GBAR_LOCUS6505</name>
</gene>
<dbReference type="AlphaFoldDB" id="A0AA35RGL3"/>
<accession>A0AA35RGL3</accession>
<keyword evidence="3" id="KW-1185">Reference proteome</keyword>
<feature type="transmembrane region" description="Helical" evidence="1">
    <location>
        <begin position="26"/>
        <end position="47"/>
    </location>
</feature>
<evidence type="ECO:0000256" key="1">
    <source>
        <dbReference type="SAM" id="Phobius"/>
    </source>
</evidence>
<evidence type="ECO:0000313" key="2">
    <source>
        <dbReference type="EMBL" id="CAI8009737.1"/>
    </source>
</evidence>
<dbReference type="EMBL" id="CASHTH010000988">
    <property type="protein sequence ID" value="CAI8009737.1"/>
    <property type="molecule type" value="Genomic_DNA"/>
</dbReference>
<proteinExistence type="predicted"/>
<name>A0AA35RGL3_GEOBA</name>
<keyword evidence="1" id="KW-1133">Transmembrane helix</keyword>
<protein>
    <submittedName>
        <fullName evidence="2">Inner membrane amino-acid ABC transporter permease protein YhdY</fullName>
    </submittedName>
</protein>